<dbReference type="InParanoid" id="A0A1B1YWI5"/>
<organism evidence="5 6">
    <name type="scientific">Immundisolibacter cernigliae</name>
    <dbReference type="NCBI Taxonomy" id="1810504"/>
    <lineage>
        <taxon>Bacteria</taxon>
        <taxon>Pseudomonadati</taxon>
        <taxon>Pseudomonadota</taxon>
        <taxon>Gammaproteobacteria</taxon>
        <taxon>Immundisolibacterales</taxon>
        <taxon>Immundisolibacteraceae</taxon>
        <taxon>Immundisolibacter</taxon>
    </lineage>
</organism>
<dbReference type="InterPro" id="IPR050251">
    <property type="entry name" value="HpcH-HpaI_aldolase"/>
</dbReference>
<dbReference type="FunFam" id="3.20.20.60:FF:000004">
    <property type="entry name" value="5-keto-4-deoxy-D-glucarate aldolase"/>
    <property type="match status" value="1"/>
</dbReference>
<dbReference type="STRING" id="1810504.PG2T_13715"/>
<reference evidence="6" key="1">
    <citation type="submission" date="2016-03" db="EMBL/GenBank/DDBJ databases">
        <title>Complete genome sequence of Solimmundus cernigliae, representing a novel lineage of polycyclic aromatic hydrocarbon degraders within the Gammaproteobacteria.</title>
        <authorList>
            <person name="Singleton D.R."/>
            <person name="Dickey A.N."/>
            <person name="Scholl E.H."/>
            <person name="Wright F.A."/>
            <person name="Aitken M.D."/>
        </authorList>
    </citation>
    <scope>NUCLEOTIDE SEQUENCE [LARGE SCALE GENOMIC DNA]</scope>
    <source>
        <strain evidence="6">TR3.2</strain>
    </source>
</reference>
<accession>A0A1B1YWI5</accession>
<dbReference type="FunCoup" id="A0A1B1YWI5">
    <property type="interactions" value="188"/>
</dbReference>
<comment type="similarity">
    <text evidence="1">Belongs to the HpcH/HpaI aldolase family.</text>
</comment>
<sequence>MAMNVSENTFKQALADGRRQFGAFLALGDAHAAELMASAGFDWLLIDCEHGPNDLPSVLAQLQALAGYPVQAVLRPTDHDAARIKQYLDLGVQSLLAPMVDTAAQAQALVAAMRYPPRGIRGVGAGMARAARWGNVANYYAQAENELCLAVQIETLAGLDNLDAIAAVEGVDGVFLGPADLAAALGHLGQPMHADVRAAVEQALPRIRAAGKAAGVYCADPDIAAGYGALGASFFLIAADAILLRTAAAAALGRFAS</sequence>
<protein>
    <submittedName>
        <fullName evidence="5">2-keto-3-deoxy-L-rhamnonate aldolase</fullName>
    </submittedName>
</protein>
<dbReference type="PANTHER" id="PTHR30502:SF0">
    <property type="entry name" value="PHOSPHOENOLPYRUVATE CARBOXYLASE FAMILY PROTEIN"/>
    <property type="match status" value="1"/>
</dbReference>
<dbReference type="AlphaFoldDB" id="A0A1B1YWI5"/>
<proteinExistence type="inferred from homology"/>
<evidence type="ECO:0000259" key="4">
    <source>
        <dbReference type="Pfam" id="PF03328"/>
    </source>
</evidence>
<dbReference type="GO" id="GO:0046872">
    <property type="term" value="F:metal ion binding"/>
    <property type="evidence" value="ECO:0007669"/>
    <property type="project" value="UniProtKB-KW"/>
</dbReference>
<gene>
    <name evidence="5" type="ORF">PG2T_13715</name>
</gene>
<dbReference type="SUPFAM" id="SSF51621">
    <property type="entry name" value="Phosphoenolpyruvate/pyruvate domain"/>
    <property type="match status" value="1"/>
</dbReference>
<evidence type="ECO:0000256" key="3">
    <source>
        <dbReference type="ARBA" id="ARBA00023239"/>
    </source>
</evidence>
<feature type="domain" description="HpcH/HpaI aldolase/citrate lyase" evidence="4">
    <location>
        <begin position="20"/>
        <end position="239"/>
    </location>
</feature>
<name>A0A1B1YWI5_9GAMM</name>
<dbReference type="Proteomes" id="UP000092952">
    <property type="component" value="Chromosome"/>
</dbReference>
<evidence type="ECO:0000256" key="2">
    <source>
        <dbReference type="ARBA" id="ARBA00022723"/>
    </source>
</evidence>
<keyword evidence="6" id="KW-1185">Reference proteome</keyword>
<dbReference type="Pfam" id="PF03328">
    <property type="entry name" value="HpcH_HpaI"/>
    <property type="match status" value="1"/>
</dbReference>
<evidence type="ECO:0000313" key="6">
    <source>
        <dbReference type="Proteomes" id="UP000092952"/>
    </source>
</evidence>
<evidence type="ECO:0000256" key="1">
    <source>
        <dbReference type="ARBA" id="ARBA00005568"/>
    </source>
</evidence>
<dbReference type="InterPro" id="IPR015813">
    <property type="entry name" value="Pyrv/PenolPyrv_kinase-like_dom"/>
</dbReference>
<dbReference type="GO" id="GO:0016832">
    <property type="term" value="F:aldehyde-lyase activity"/>
    <property type="evidence" value="ECO:0007669"/>
    <property type="project" value="UniProtKB-ARBA"/>
</dbReference>
<dbReference type="InterPro" id="IPR040442">
    <property type="entry name" value="Pyrv_kinase-like_dom_sf"/>
</dbReference>
<keyword evidence="3" id="KW-0456">Lyase</keyword>
<dbReference type="GO" id="GO:0005737">
    <property type="term" value="C:cytoplasm"/>
    <property type="evidence" value="ECO:0007669"/>
    <property type="project" value="UniProtKB-ARBA"/>
</dbReference>
<dbReference type="KEGG" id="gbi:PG2T_13715"/>
<keyword evidence="2" id="KW-0479">Metal-binding</keyword>
<dbReference type="PANTHER" id="PTHR30502">
    <property type="entry name" value="2-KETO-3-DEOXY-L-RHAMNONATE ALDOLASE"/>
    <property type="match status" value="1"/>
</dbReference>
<dbReference type="Gene3D" id="3.20.20.60">
    <property type="entry name" value="Phosphoenolpyruvate-binding domains"/>
    <property type="match status" value="1"/>
</dbReference>
<evidence type="ECO:0000313" key="5">
    <source>
        <dbReference type="EMBL" id="ANX05132.1"/>
    </source>
</evidence>
<dbReference type="InterPro" id="IPR005000">
    <property type="entry name" value="Aldolase/citrate-lyase_domain"/>
</dbReference>
<dbReference type="EMBL" id="CP014671">
    <property type="protein sequence ID" value="ANX05132.1"/>
    <property type="molecule type" value="Genomic_DNA"/>
</dbReference>